<sequence>RKLYIKQSTKNEKIENIVENRRTLGQRNKFREKPRMDLVLPHSSLLPSLYPRIVDTIADQQTNLISRRQFVDIRSMKPLF</sequence>
<feature type="non-terminal residue" evidence="1">
    <location>
        <position position="80"/>
    </location>
</feature>
<reference evidence="2" key="1">
    <citation type="submission" date="2022-10" db="EMBL/GenBank/DDBJ databases">
        <title>Genome assembly of Pristionchus species.</title>
        <authorList>
            <person name="Yoshida K."/>
            <person name="Sommer R.J."/>
        </authorList>
    </citation>
    <scope>NUCLEOTIDE SEQUENCE [LARGE SCALE GENOMIC DNA]</scope>
    <source>
        <strain evidence="2">RS5460</strain>
    </source>
</reference>
<dbReference type="EMBL" id="BTRK01000006">
    <property type="protein sequence ID" value="GMR57689.1"/>
    <property type="molecule type" value="Genomic_DNA"/>
</dbReference>
<organism evidence="1 2">
    <name type="scientific">Pristionchus mayeri</name>
    <dbReference type="NCBI Taxonomy" id="1317129"/>
    <lineage>
        <taxon>Eukaryota</taxon>
        <taxon>Metazoa</taxon>
        <taxon>Ecdysozoa</taxon>
        <taxon>Nematoda</taxon>
        <taxon>Chromadorea</taxon>
        <taxon>Rhabditida</taxon>
        <taxon>Rhabditina</taxon>
        <taxon>Diplogasteromorpha</taxon>
        <taxon>Diplogasteroidea</taxon>
        <taxon>Neodiplogasteridae</taxon>
        <taxon>Pristionchus</taxon>
    </lineage>
</organism>
<evidence type="ECO:0000313" key="1">
    <source>
        <dbReference type="EMBL" id="GMR57689.1"/>
    </source>
</evidence>
<feature type="non-terminal residue" evidence="1">
    <location>
        <position position="1"/>
    </location>
</feature>
<evidence type="ECO:0000313" key="2">
    <source>
        <dbReference type="Proteomes" id="UP001328107"/>
    </source>
</evidence>
<dbReference type="AlphaFoldDB" id="A0AAN5IAP2"/>
<accession>A0AAN5IAP2</accession>
<comment type="caution">
    <text evidence="1">The sequence shown here is derived from an EMBL/GenBank/DDBJ whole genome shotgun (WGS) entry which is preliminary data.</text>
</comment>
<keyword evidence="2" id="KW-1185">Reference proteome</keyword>
<gene>
    <name evidence="1" type="ORF">PMAYCL1PPCAC_27884</name>
</gene>
<name>A0AAN5IAP2_9BILA</name>
<proteinExistence type="predicted"/>
<protein>
    <submittedName>
        <fullName evidence="1">Uncharacterized protein</fullName>
    </submittedName>
</protein>
<dbReference type="Proteomes" id="UP001328107">
    <property type="component" value="Unassembled WGS sequence"/>
</dbReference>